<dbReference type="Pfam" id="PF25597">
    <property type="entry name" value="SH3_retrovirus"/>
    <property type="match status" value="1"/>
</dbReference>
<accession>A0AAQ3XEE2</accession>
<feature type="signal peptide" evidence="4">
    <location>
        <begin position="1"/>
        <end position="32"/>
    </location>
</feature>
<proteinExistence type="predicted"/>
<feature type="compositionally biased region" description="Low complexity" evidence="3">
    <location>
        <begin position="363"/>
        <end position="386"/>
    </location>
</feature>
<dbReference type="InterPro" id="IPR043502">
    <property type="entry name" value="DNA/RNA_pol_sf"/>
</dbReference>
<dbReference type="SUPFAM" id="SSF53098">
    <property type="entry name" value="Ribonuclease H-like"/>
    <property type="match status" value="1"/>
</dbReference>
<feature type="region of interest" description="Disordered" evidence="3">
    <location>
        <begin position="333"/>
        <end position="423"/>
    </location>
</feature>
<dbReference type="GO" id="GO:0015074">
    <property type="term" value="P:DNA integration"/>
    <property type="evidence" value="ECO:0007669"/>
    <property type="project" value="InterPro"/>
</dbReference>
<evidence type="ECO:0000256" key="4">
    <source>
        <dbReference type="SAM" id="SignalP"/>
    </source>
</evidence>
<evidence type="ECO:0000256" key="2">
    <source>
        <dbReference type="ARBA" id="ARBA00022801"/>
    </source>
</evidence>
<evidence type="ECO:0000256" key="3">
    <source>
        <dbReference type="SAM" id="MobiDB-lite"/>
    </source>
</evidence>
<dbReference type="Proteomes" id="UP001341281">
    <property type="component" value="Chromosome 10"/>
</dbReference>
<evidence type="ECO:0000256" key="1">
    <source>
        <dbReference type="ARBA" id="ARBA00022723"/>
    </source>
</evidence>
<feature type="region of interest" description="Disordered" evidence="3">
    <location>
        <begin position="274"/>
        <end position="316"/>
    </location>
</feature>
<dbReference type="InterPro" id="IPR039537">
    <property type="entry name" value="Retrotran_Ty1/copia-like"/>
</dbReference>
<keyword evidence="7" id="KW-1185">Reference proteome</keyword>
<dbReference type="GO" id="GO:0003676">
    <property type="term" value="F:nucleic acid binding"/>
    <property type="evidence" value="ECO:0007669"/>
    <property type="project" value="InterPro"/>
</dbReference>
<feature type="compositionally biased region" description="Polar residues" evidence="3">
    <location>
        <begin position="289"/>
        <end position="301"/>
    </location>
</feature>
<protein>
    <recommendedName>
        <fullName evidence="5">Integrase catalytic domain-containing protein</fullName>
    </recommendedName>
</protein>
<sequence>MASSKNTAMGAAMTRPVAVLVALVLSSAVVDARPYLHPRSPQQQAQAQARTNSLVVPRIGISHHVSCPYAHQQNGSAERKHRHIIEVGLSLLAQASMPLKFWDEAFPTATYLINRLPSKVIHDQTPFERLLHKSPDYSHLRVFGCACWPNLRPYNTHKLQFRSKQCVFLGYSTMHKGFKCLDVATGQVYISRDVNFDETVYPFANLHPNAGARLRSEILLLSDNLQNPSSVSSGENNAADPSVIFPDPVVEPLVAGTHTGGDDVFLRTRDVCTAPFTASPTPGDPTPTAVGSSMSGTSPATRTLGRTPPAPASTTVGPALSTYMALGAISPPPVTDSAPASTSGASVTARASGCPAVEGPGGSTSPPTSELPAAASPSSASVLAPADIGQATPSADNATVPQPESVSPHRPMTRLQKGIRQPKVRTDGTIRWCNSVCMEPTNLQDALNNDNWRFAMDKEFDALMKNRTWHLVPHQRGLNVIDCKWVYKIKNKADGTIDRYKARLVAKGFKQRYGIDYEDTFSPVVKPATIRLILSLAVSQGWYLHQLDVQNAFLRGILEEDVFMRQPPGYEDKAYPNYICKLDKALYGLKQAPRAWYSRLSLKLQNLGFTPSKTDTSLFFYCKDKLTIFILVYVDDIIVASSSQDAVQALLRDLDKDFALTDLGDLHYFLGIEVHKSHDGLFFKSRKVCHGDT</sequence>
<dbReference type="InterPro" id="IPR057670">
    <property type="entry name" value="SH3_retrovirus"/>
</dbReference>
<dbReference type="Gene3D" id="3.30.420.10">
    <property type="entry name" value="Ribonuclease H-like superfamily/Ribonuclease H"/>
    <property type="match status" value="1"/>
</dbReference>
<dbReference type="InterPro" id="IPR036397">
    <property type="entry name" value="RNaseH_sf"/>
</dbReference>
<keyword evidence="1" id="KW-0479">Metal-binding</keyword>
<evidence type="ECO:0000313" key="7">
    <source>
        <dbReference type="Proteomes" id="UP001341281"/>
    </source>
</evidence>
<feature type="chain" id="PRO_5042985896" description="Integrase catalytic domain-containing protein" evidence="4">
    <location>
        <begin position="33"/>
        <end position="693"/>
    </location>
</feature>
<dbReference type="InterPro" id="IPR013103">
    <property type="entry name" value="RVT_2"/>
</dbReference>
<dbReference type="EMBL" id="CP144754">
    <property type="protein sequence ID" value="WVZ95953.1"/>
    <property type="molecule type" value="Genomic_DNA"/>
</dbReference>
<dbReference type="PANTHER" id="PTHR42648:SF26">
    <property type="entry name" value="INTEGRASE CATALYTIC DOMAIN-CONTAINING PROTEIN"/>
    <property type="match status" value="1"/>
</dbReference>
<dbReference type="GO" id="GO:0016787">
    <property type="term" value="F:hydrolase activity"/>
    <property type="evidence" value="ECO:0007669"/>
    <property type="project" value="UniProtKB-KW"/>
</dbReference>
<evidence type="ECO:0000313" key="6">
    <source>
        <dbReference type="EMBL" id="WVZ95953.1"/>
    </source>
</evidence>
<evidence type="ECO:0000259" key="5">
    <source>
        <dbReference type="PROSITE" id="PS50994"/>
    </source>
</evidence>
<dbReference type="InterPro" id="IPR012337">
    <property type="entry name" value="RNaseH-like_sf"/>
</dbReference>
<gene>
    <name evidence="6" type="ORF">U9M48_041653</name>
</gene>
<dbReference type="AlphaFoldDB" id="A0AAQ3XEE2"/>
<name>A0AAQ3XEE2_PASNO</name>
<dbReference type="InterPro" id="IPR001584">
    <property type="entry name" value="Integrase_cat-core"/>
</dbReference>
<dbReference type="GO" id="GO:0046872">
    <property type="term" value="F:metal ion binding"/>
    <property type="evidence" value="ECO:0007669"/>
    <property type="project" value="UniProtKB-KW"/>
</dbReference>
<feature type="compositionally biased region" description="Polar residues" evidence="3">
    <location>
        <begin position="391"/>
        <end position="405"/>
    </location>
</feature>
<dbReference type="PANTHER" id="PTHR42648">
    <property type="entry name" value="TRANSPOSASE, PUTATIVE-RELATED"/>
    <property type="match status" value="1"/>
</dbReference>
<feature type="domain" description="Integrase catalytic" evidence="5">
    <location>
        <begin position="1"/>
        <end position="134"/>
    </location>
</feature>
<reference evidence="6 7" key="1">
    <citation type="submission" date="2024-02" db="EMBL/GenBank/DDBJ databases">
        <title>High-quality chromosome-scale genome assembly of Pensacola bahiagrass (Paspalum notatum Flugge var. saurae).</title>
        <authorList>
            <person name="Vega J.M."/>
            <person name="Podio M."/>
            <person name="Orjuela J."/>
            <person name="Siena L.A."/>
            <person name="Pessino S.C."/>
            <person name="Combes M.C."/>
            <person name="Mariac C."/>
            <person name="Albertini E."/>
            <person name="Pupilli F."/>
            <person name="Ortiz J.P.A."/>
            <person name="Leblanc O."/>
        </authorList>
    </citation>
    <scope>NUCLEOTIDE SEQUENCE [LARGE SCALE GENOMIC DNA]</scope>
    <source>
        <strain evidence="6">R1</strain>
        <tissue evidence="6">Leaf</tissue>
    </source>
</reference>
<organism evidence="6 7">
    <name type="scientific">Paspalum notatum var. saurae</name>
    <dbReference type="NCBI Taxonomy" id="547442"/>
    <lineage>
        <taxon>Eukaryota</taxon>
        <taxon>Viridiplantae</taxon>
        <taxon>Streptophyta</taxon>
        <taxon>Embryophyta</taxon>
        <taxon>Tracheophyta</taxon>
        <taxon>Spermatophyta</taxon>
        <taxon>Magnoliopsida</taxon>
        <taxon>Liliopsida</taxon>
        <taxon>Poales</taxon>
        <taxon>Poaceae</taxon>
        <taxon>PACMAD clade</taxon>
        <taxon>Panicoideae</taxon>
        <taxon>Andropogonodae</taxon>
        <taxon>Paspaleae</taxon>
        <taxon>Paspalinae</taxon>
        <taxon>Paspalum</taxon>
    </lineage>
</organism>
<dbReference type="PROSITE" id="PS50994">
    <property type="entry name" value="INTEGRASE"/>
    <property type="match status" value="1"/>
</dbReference>
<dbReference type="SUPFAM" id="SSF56672">
    <property type="entry name" value="DNA/RNA polymerases"/>
    <property type="match status" value="1"/>
</dbReference>
<dbReference type="Pfam" id="PF07727">
    <property type="entry name" value="RVT_2"/>
    <property type="match status" value="1"/>
</dbReference>
<keyword evidence="4" id="KW-0732">Signal</keyword>
<keyword evidence="2" id="KW-0378">Hydrolase</keyword>